<dbReference type="SUPFAM" id="SSF56059">
    <property type="entry name" value="Glutathione synthetase ATP-binding domain-like"/>
    <property type="match status" value="1"/>
</dbReference>
<dbReference type="PANTHER" id="PTHR21621">
    <property type="entry name" value="RIBOSOMAL PROTEIN S6 MODIFICATION PROTEIN"/>
    <property type="match status" value="1"/>
</dbReference>
<dbReference type="Gene3D" id="3.30.470.20">
    <property type="entry name" value="ATP-grasp fold, B domain"/>
    <property type="match status" value="1"/>
</dbReference>
<gene>
    <name evidence="1" type="ORF">J2T15_004733</name>
</gene>
<accession>A0ABT9U6K9</accession>
<evidence type="ECO:0000313" key="2">
    <source>
        <dbReference type="Proteomes" id="UP001229346"/>
    </source>
</evidence>
<name>A0ABT9U6K9_PAEHA</name>
<dbReference type="RefSeq" id="WP_307206773.1">
    <property type="nucleotide sequence ID" value="NZ_JAUSSU010000010.1"/>
</dbReference>
<comment type="caution">
    <text evidence="1">The sequence shown here is derived from an EMBL/GenBank/DDBJ whole genome shotgun (WGS) entry which is preliminary data.</text>
</comment>
<reference evidence="1 2" key="1">
    <citation type="submission" date="2023-07" db="EMBL/GenBank/DDBJ databases">
        <title>Sorghum-associated microbial communities from plants grown in Nebraska, USA.</title>
        <authorList>
            <person name="Schachtman D."/>
        </authorList>
    </citation>
    <scope>NUCLEOTIDE SEQUENCE [LARGE SCALE GENOMIC DNA]</scope>
    <source>
        <strain evidence="1 2">CC482</strain>
    </source>
</reference>
<protein>
    <submittedName>
        <fullName evidence="1">Glutathione synthase/RimK-type ligase-like ATP-grasp enzyme</fullName>
    </submittedName>
</protein>
<keyword evidence="2" id="KW-1185">Reference proteome</keyword>
<dbReference type="Proteomes" id="UP001229346">
    <property type="component" value="Unassembled WGS sequence"/>
</dbReference>
<dbReference type="InterPro" id="IPR026838">
    <property type="entry name" value="YheC/D"/>
</dbReference>
<dbReference type="PANTHER" id="PTHR21621:SF2">
    <property type="entry name" value="COENZYME GAMMA-F420-2:ALPHA-L-GLUTAMATE LIGASE"/>
    <property type="match status" value="1"/>
</dbReference>
<dbReference type="Pfam" id="PF14398">
    <property type="entry name" value="ATPgrasp_YheCD"/>
    <property type="match status" value="1"/>
</dbReference>
<proteinExistence type="predicted"/>
<sequence>MFVKRYKSRNISGKLKVSKLLRADPKLRSMIPHTESFHLNNLSSMVKRFKKVYIKPNTGSQGIGIFNLTKKDGGLTLKEIVNRKQLVHHYRTVKDAYHRIKSKSSGKMIIQKAIKLDKVNGKPYDIRAMVQRMPGGSWTFSGFLVKVGAKGKIVTNYYQGGVIYTLRKLGRKQGLSASRSAARKRELTSKALKIAKSLSKHHAGMHEMGIDFAYDKRQHLWVLEVNSNHPQFRPLKKLDPKAYAKMKRFARSYGRKDD</sequence>
<dbReference type="EMBL" id="JAUSSU010000010">
    <property type="protein sequence ID" value="MDQ0115275.1"/>
    <property type="molecule type" value="Genomic_DNA"/>
</dbReference>
<evidence type="ECO:0000313" key="1">
    <source>
        <dbReference type="EMBL" id="MDQ0115275.1"/>
    </source>
</evidence>
<organism evidence="1 2">
    <name type="scientific">Paenibacillus harenae</name>
    <dbReference type="NCBI Taxonomy" id="306543"/>
    <lineage>
        <taxon>Bacteria</taxon>
        <taxon>Bacillati</taxon>
        <taxon>Bacillota</taxon>
        <taxon>Bacilli</taxon>
        <taxon>Bacillales</taxon>
        <taxon>Paenibacillaceae</taxon>
        <taxon>Paenibacillus</taxon>
    </lineage>
</organism>